<evidence type="ECO:0000256" key="3">
    <source>
        <dbReference type="PIRSR" id="PIRSR000390-1"/>
    </source>
</evidence>
<dbReference type="InterPro" id="IPR015422">
    <property type="entry name" value="PyrdxlP-dep_Trfase_small"/>
</dbReference>
<dbReference type="RefSeq" id="WP_317040008.1">
    <property type="nucleotide sequence ID" value="NZ_FORU01000006.1"/>
</dbReference>
<dbReference type="PANTHER" id="PTHR30244">
    <property type="entry name" value="TRANSAMINASE"/>
    <property type="match status" value="1"/>
</dbReference>
<dbReference type="PIRSF" id="PIRSF000390">
    <property type="entry name" value="PLP_StrS"/>
    <property type="match status" value="1"/>
</dbReference>
<dbReference type="GO" id="GO:0030170">
    <property type="term" value="F:pyridoxal phosphate binding"/>
    <property type="evidence" value="ECO:0007669"/>
    <property type="project" value="TreeGrafter"/>
</dbReference>
<comment type="similarity">
    <text evidence="2 5">Belongs to the DegT/DnrJ/EryC1 family.</text>
</comment>
<dbReference type="SUPFAM" id="SSF53383">
    <property type="entry name" value="PLP-dependent transferases"/>
    <property type="match status" value="1"/>
</dbReference>
<sequence length="367" mass="41093">MELIHFLDLKALNAPYEQEFLAKTQSVLNEGWYILGEEVLTFETDFAAYCGVSHCVGVGNGLDALQLIFKAYMQLGKLQLGDVVIVPANTYIASILALINVGLKPLLVDPDLDTYNLKIGAVERAYHGQVKAILMVHLYGQISDVNEIKEFAKTHNLLLIEDAAQAHGASYKGKKAGAIGDAAGFSFYPGKNLGCLGDGGAITTHDAHLAGVLRAMRNYGSHIRYQNIYLGVNSRLDEIQAAFLNVKLPHLDAENAKRSKIAYRYLTEIENHKVLLPKIEDRKAHSYHLFVVRVADRMRFQKYLQDNMIETSIHYITPPHKQKALATFNDWDLPVTELIHQEVLSLPLNSSLTEEQQRYIIEVVNSY</sequence>
<dbReference type="Pfam" id="PF01041">
    <property type="entry name" value="DegT_DnrJ_EryC1"/>
    <property type="match status" value="1"/>
</dbReference>
<proteinExistence type="inferred from homology"/>
<feature type="active site" description="Proton acceptor" evidence="3">
    <location>
        <position position="191"/>
    </location>
</feature>
<name>A0A1I3QPX6_9FLAO</name>
<dbReference type="InterPro" id="IPR015424">
    <property type="entry name" value="PyrdxlP-dep_Trfase"/>
</dbReference>
<reference evidence="7" key="1">
    <citation type="submission" date="2016-10" db="EMBL/GenBank/DDBJ databases">
        <authorList>
            <person name="Varghese N."/>
            <person name="Submissions S."/>
        </authorList>
    </citation>
    <scope>NUCLEOTIDE SEQUENCE [LARGE SCALE GENOMIC DNA]</scope>
    <source>
        <strain evidence="7">DSM 26542</strain>
    </source>
</reference>
<dbReference type="Gene3D" id="3.90.1150.10">
    <property type="entry name" value="Aspartate Aminotransferase, domain 1"/>
    <property type="match status" value="1"/>
</dbReference>
<dbReference type="AlphaFoldDB" id="A0A1I3QPX6"/>
<dbReference type="InterPro" id="IPR015421">
    <property type="entry name" value="PyrdxlP-dep_Trfase_major"/>
</dbReference>
<dbReference type="PANTHER" id="PTHR30244:SF36">
    <property type="entry name" value="3-OXO-GLUCOSE-6-PHOSPHATE:GLUTAMATE AMINOTRANSFERASE"/>
    <property type="match status" value="1"/>
</dbReference>
<dbReference type="InterPro" id="IPR000653">
    <property type="entry name" value="DegT/StrS_aminotransferase"/>
</dbReference>
<dbReference type="Proteomes" id="UP000243887">
    <property type="component" value="Unassembled WGS sequence"/>
</dbReference>
<accession>A0A1I3QPX6</accession>
<dbReference type="EMBL" id="FORU01000006">
    <property type="protein sequence ID" value="SFJ35157.1"/>
    <property type="molecule type" value="Genomic_DNA"/>
</dbReference>
<keyword evidence="7" id="KW-1185">Reference proteome</keyword>
<feature type="modified residue" description="N6-(pyridoxal phosphate)lysine" evidence="4">
    <location>
        <position position="191"/>
    </location>
</feature>
<evidence type="ECO:0000313" key="6">
    <source>
        <dbReference type="EMBL" id="SFJ35157.1"/>
    </source>
</evidence>
<gene>
    <name evidence="6" type="ORF">SAMN04487893_10652</name>
</gene>
<evidence type="ECO:0000313" key="7">
    <source>
        <dbReference type="Proteomes" id="UP000243887"/>
    </source>
</evidence>
<dbReference type="Gene3D" id="3.40.640.10">
    <property type="entry name" value="Type I PLP-dependent aspartate aminotransferase-like (Major domain)"/>
    <property type="match status" value="1"/>
</dbReference>
<evidence type="ECO:0000256" key="1">
    <source>
        <dbReference type="ARBA" id="ARBA00022898"/>
    </source>
</evidence>
<dbReference type="GO" id="GO:0008483">
    <property type="term" value="F:transaminase activity"/>
    <property type="evidence" value="ECO:0007669"/>
    <property type="project" value="TreeGrafter"/>
</dbReference>
<protein>
    <submittedName>
        <fullName evidence="6">dTDP-4-amino-4,6-dideoxygalactose transaminase</fullName>
    </submittedName>
</protein>
<evidence type="ECO:0000256" key="5">
    <source>
        <dbReference type="RuleBase" id="RU004508"/>
    </source>
</evidence>
<dbReference type="STRING" id="1150112.SAMN04487893_10652"/>
<organism evidence="6 7">
    <name type="scientific">Myroides guanonis</name>
    <dbReference type="NCBI Taxonomy" id="1150112"/>
    <lineage>
        <taxon>Bacteria</taxon>
        <taxon>Pseudomonadati</taxon>
        <taxon>Bacteroidota</taxon>
        <taxon>Flavobacteriia</taxon>
        <taxon>Flavobacteriales</taxon>
        <taxon>Flavobacteriaceae</taxon>
        <taxon>Myroides</taxon>
    </lineage>
</organism>
<dbReference type="CDD" id="cd00616">
    <property type="entry name" value="AHBA_syn"/>
    <property type="match status" value="1"/>
</dbReference>
<evidence type="ECO:0000256" key="2">
    <source>
        <dbReference type="ARBA" id="ARBA00037999"/>
    </source>
</evidence>
<evidence type="ECO:0000256" key="4">
    <source>
        <dbReference type="PIRSR" id="PIRSR000390-2"/>
    </source>
</evidence>
<keyword evidence="1 4" id="KW-0663">Pyridoxal phosphate</keyword>
<dbReference type="GO" id="GO:0000271">
    <property type="term" value="P:polysaccharide biosynthetic process"/>
    <property type="evidence" value="ECO:0007669"/>
    <property type="project" value="TreeGrafter"/>
</dbReference>